<sequence length="333" mass="37330">MGDSILDTGNNNYIVTMSKFNFPPYGKNFPGKIPTGRPSDGRLISDFVVEILGIKYLLPSYLDPNLGVEDLVTGVCFASAGSGYDRETPKILVTTFYLYFLLFVSGALPVPYQLKLFKQYVKKLRTLVGEQRSDDIIKNSLYVISLGNNDVGLTYFLRKKKSDMASYSSFLVSQASATLRQLYGLGVRNIVHLSTIVTGCVPASRTLFGGVRRQCNDESNELAMMYNKKLSNEIERLNNDVRLPNSSIVFVDVYYPLFNMIRYPENYGFAITKKACCGTGTVEFGILCNPLAPTCTNISKYIFWDGVHPTEKTYKIIFSKIGKSVDKLLRKQL</sequence>
<feature type="transmembrane region" description="Helical" evidence="2">
    <location>
        <begin position="96"/>
        <end position="114"/>
    </location>
</feature>
<evidence type="ECO:0000313" key="3">
    <source>
        <dbReference type="EMBL" id="CAI0549069.1"/>
    </source>
</evidence>
<dbReference type="Pfam" id="PF00657">
    <property type="entry name" value="Lipase_GDSL"/>
    <property type="match status" value="1"/>
</dbReference>
<dbReference type="InterPro" id="IPR001087">
    <property type="entry name" value="GDSL"/>
</dbReference>
<name>A0AAV0QXG4_9ROSI</name>
<evidence type="ECO:0000256" key="1">
    <source>
        <dbReference type="ARBA" id="ARBA00008668"/>
    </source>
</evidence>
<organism evidence="3 4">
    <name type="scientific">Linum tenue</name>
    <dbReference type="NCBI Taxonomy" id="586396"/>
    <lineage>
        <taxon>Eukaryota</taxon>
        <taxon>Viridiplantae</taxon>
        <taxon>Streptophyta</taxon>
        <taxon>Embryophyta</taxon>
        <taxon>Tracheophyta</taxon>
        <taxon>Spermatophyta</taxon>
        <taxon>Magnoliopsida</taxon>
        <taxon>eudicotyledons</taxon>
        <taxon>Gunneridae</taxon>
        <taxon>Pentapetalae</taxon>
        <taxon>rosids</taxon>
        <taxon>fabids</taxon>
        <taxon>Malpighiales</taxon>
        <taxon>Linaceae</taxon>
        <taxon>Linum</taxon>
    </lineage>
</organism>
<evidence type="ECO:0000313" key="4">
    <source>
        <dbReference type="Proteomes" id="UP001154282"/>
    </source>
</evidence>
<dbReference type="InterPro" id="IPR050592">
    <property type="entry name" value="GDSL_lipolytic_enzyme"/>
</dbReference>
<dbReference type="InterPro" id="IPR035669">
    <property type="entry name" value="SGNH_plant_lipase-like"/>
</dbReference>
<dbReference type="Gene3D" id="3.40.50.1110">
    <property type="entry name" value="SGNH hydrolase"/>
    <property type="match status" value="1"/>
</dbReference>
<dbReference type="InterPro" id="IPR036514">
    <property type="entry name" value="SGNH_hydro_sf"/>
</dbReference>
<dbReference type="EMBL" id="CAMGYJ010000010">
    <property type="protein sequence ID" value="CAI0549069.1"/>
    <property type="molecule type" value="Genomic_DNA"/>
</dbReference>
<dbReference type="CDD" id="cd01837">
    <property type="entry name" value="SGNH_plant_lipase_like"/>
    <property type="match status" value="1"/>
</dbReference>
<gene>
    <name evidence="3" type="ORF">LITE_LOCUS45005</name>
</gene>
<protein>
    <submittedName>
        <fullName evidence="3">Uncharacterized protein</fullName>
    </submittedName>
</protein>
<proteinExistence type="inferred from homology"/>
<comment type="caution">
    <text evidence="3">The sequence shown here is derived from an EMBL/GenBank/DDBJ whole genome shotgun (WGS) entry which is preliminary data.</text>
</comment>
<dbReference type="PANTHER" id="PTHR45642:SF95">
    <property type="entry name" value="GDSL-LIKE LIPASE_ACYLHYDROLASE FAMILY PROTEIN, EXPRESSED"/>
    <property type="match status" value="1"/>
</dbReference>
<keyword evidence="2" id="KW-0812">Transmembrane</keyword>
<dbReference type="Proteomes" id="UP001154282">
    <property type="component" value="Unassembled WGS sequence"/>
</dbReference>
<keyword evidence="2" id="KW-0472">Membrane</keyword>
<dbReference type="AlphaFoldDB" id="A0AAV0QXG4"/>
<accession>A0AAV0QXG4</accession>
<dbReference type="PANTHER" id="PTHR45642">
    <property type="entry name" value="GDSL ESTERASE/LIPASE EXL3"/>
    <property type="match status" value="1"/>
</dbReference>
<keyword evidence="2" id="KW-1133">Transmembrane helix</keyword>
<reference evidence="3" key="1">
    <citation type="submission" date="2022-08" db="EMBL/GenBank/DDBJ databases">
        <authorList>
            <person name="Gutierrez-Valencia J."/>
        </authorList>
    </citation>
    <scope>NUCLEOTIDE SEQUENCE</scope>
</reference>
<keyword evidence="4" id="KW-1185">Reference proteome</keyword>
<dbReference type="GO" id="GO:0016788">
    <property type="term" value="F:hydrolase activity, acting on ester bonds"/>
    <property type="evidence" value="ECO:0007669"/>
    <property type="project" value="InterPro"/>
</dbReference>
<dbReference type="GO" id="GO:0005576">
    <property type="term" value="C:extracellular region"/>
    <property type="evidence" value="ECO:0007669"/>
    <property type="project" value="TreeGrafter"/>
</dbReference>
<comment type="similarity">
    <text evidence="1">Belongs to the 'GDSL' lipolytic enzyme family.</text>
</comment>
<dbReference type="SUPFAM" id="SSF52266">
    <property type="entry name" value="SGNH hydrolase"/>
    <property type="match status" value="1"/>
</dbReference>
<evidence type="ECO:0000256" key="2">
    <source>
        <dbReference type="SAM" id="Phobius"/>
    </source>
</evidence>